<accession>A0ABW0H9V3</accession>
<evidence type="ECO:0000256" key="2">
    <source>
        <dbReference type="ARBA" id="ARBA00023015"/>
    </source>
</evidence>
<dbReference type="RefSeq" id="WP_377008391.1">
    <property type="nucleotide sequence ID" value="NZ_JBHSLV010000020.1"/>
</dbReference>
<dbReference type="Gene3D" id="3.40.190.10">
    <property type="entry name" value="Periplasmic binding protein-like II"/>
    <property type="match status" value="2"/>
</dbReference>
<keyword evidence="7" id="KW-1185">Reference proteome</keyword>
<dbReference type="SUPFAM" id="SSF53850">
    <property type="entry name" value="Periplasmic binding protein-like II"/>
    <property type="match status" value="1"/>
</dbReference>
<evidence type="ECO:0000256" key="1">
    <source>
        <dbReference type="ARBA" id="ARBA00009437"/>
    </source>
</evidence>
<reference evidence="7" key="1">
    <citation type="journal article" date="2019" name="Int. J. Syst. Evol. Microbiol.">
        <title>The Global Catalogue of Microorganisms (GCM) 10K type strain sequencing project: providing services to taxonomists for standard genome sequencing and annotation.</title>
        <authorList>
            <consortium name="The Broad Institute Genomics Platform"/>
            <consortium name="The Broad Institute Genome Sequencing Center for Infectious Disease"/>
            <person name="Wu L."/>
            <person name="Ma J."/>
        </authorList>
    </citation>
    <scope>NUCLEOTIDE SEQUENCE [LARGE SCALE GENOMIC DNA]</scope>
    <source>
        <strain evidence="7">CGMCC 1.16326</strain>
    </source>
</reference>
<dbReference type="Gene3D" id="1.10.10.10">
    <property type="entry name" value="Winged helix-like DNA-binding domain superfamily/Winged helix DNA-binding domain"/>
    <property type="match status" value="1"/>
</dbReference>
<comment type="similarity">
    <text evidence="1">Belongs to the LysR transcriptional regulatory family.</text>
</comment>
<comment type="caution">
    <text evidence="6">The sequence shown here is derived from an EMBL/GenBank/DDBJ whole genome shotgun (WGS) entry which is preliminary data.</text>
</comment>
<dbReference type="InterPro" id="IPR012787">
    <property type="entry name" value="TF_PcaQ"/>
</dbReference>
<keyword evidence="2" id="KW-0805">Transcription regulation</keyword>
<dbReference type="PROSITE" id="PS50931">
    <property type="entry name" value="HTH_LYSR"/>
    <property type="match status" value="1"/>
</dbReference>
<evidence type="ECO:0000313" key="7">
    <source>
        <dbReference type="Proteomes" id="UP001596104"/>
    </source>
</evidence>
<dbReference type="Proteomes" id="UP001596104">
    <property type="component" value="Unassembled WGS sequence"/>
</dbReference>
<dbReference type="InterPro" id="IPR000847">
    <property type="entry name" value="LysR_HTH_N"/>
</dbReference>
<dbReference type="SUPFAM" id="SSF46785">
    <property type="entry name" value="Winged helix' DNA-binding domain"/>
    <property type="match status" value="1"/>
</dbReference>
<dbReference type="InterPro" id="IPR050950">
    <property type="entry name" value="HTH-type_LysR_regulators"/>
</dbReference>
<evidence type="ECO:0000256" key="3">
    <source>
        <dbReference type="ARBA" id="ARBA00023125"/>
    </source>
</evidence>
<keyword evidence="4" id="KW-0804">Transcription</keyword>
<dbReference type="InterPro" id="IPR036390">
    <property type="entry name" value="WH_DNA-bd_sf"/>
</dbReference>
<dbReference type="InterPro" id="IPR036388">
    <property type="entry name" value="WH-like_DNA-bd_sf"/>
</dbReference>
<name>A0ABW0H9V3_9HYPH</name>
<feature type="domain" description="HTH lysR-type" evidence="5">
    <location>
        <begin position="13"/>
        <end position="70"/>
    </location>
</feature>
<protein>
    <submittedName>
        <fullName evidence="6">Pca operon transcription factor PcaQ</fullName>
    </submittedName>
</protein>
<dbReference type="Pfam" id="PF00126">
    <property type="entry name" value="HTH_1"/>
    <property type="match status" value="1"/>
</dbReference>
<dbReference type="PRINTS" id="PR00039">
    <property type="entry name" value="HTHLYSR"/>
</dbReference>
<evidence type="ECO:0000256" key="4">
    <source>
        <dbReference type="ARBA" id="ARBA00023163"/>
    </source>
</evidence>
<dbReference type="PANTHER" id="PTHR30419:SF8">
    <property type="entry name" value="NITROGEN ASSIMILATION TRANSCRIPTIONAL ACTIVATOR-RELATED"/>
    <property type="match status" value="1"/>
</dbReference>
<sequence length="320" mass="34739">MAEPLLSAMDRRIKFRHLRCFIEVARLKSVVKAAAVLHVSQPAISKTVQELEELLGVTLFEPNRRTMLLTGAGEIFLRYASASVTALKQGVRMIGGDEMSPEHAFTVGALPTASARILPATIAHVTQRYERLRPRVVTGANDVLMTQLRLGDLDLVIGRMAAPETMTGFNFEHLYSERIGLVVRPEHPLLDAKAFAPAAIAQHQLLMPPPGSVISSTVERYMIANSIQPRSGVIETVSDSFARGYLRQTDAIWFISEGVVAEDVASGQLALLPAHTEDTLGPVGLTTRADAVLSLSAQIFIAALREIAAGWRSGERAESP</sequence>
<dbReference type="NCBIfam" id="TIGR02424">
    <property type="entry name" value="TF_pcaQ"/>
    <property type="match status" value="1"/>
</dbReference>
<organism evidence="6 7">
    <name type="scientific">Bosea vestrisii</name>
    <dbReference type="NCBI Taxonomy" id="151416"/>
    <lineage>
        <taxon>Bacteria</taxon>
        <taxon>Pseudomonadati</taxon>
        <taxon>Pseudomonadota</taxon>
        <taxon>Alphaproteobacteria</taxon>
        <taxon>Hyphomicrobiales</taxon>
        <taxon>Boseaceae</taxon>
        <taxon>Bosea</taxon>
    </lineage>
</organism>
<evidence type="ECO:0000313" key="6">
    <source>
        <dbReference type="EMBL" id="MFC5393410.1"/>
    </source>
</evidence>
<dbReference type="PANTHER" id="PTHR30419">
    <property type="entry name" value="HTH-TYPE TRANSCRIPTIONAL REGULATOR YBHD"/>
    <property type="match status" value="1"/>
</dbReference>
<dbReference type="EMBL" id="JBHSLV010000020">
    <property type="protein sequence ID" value="MFC5393410.1"/>
    <property type="molecule type" value="Genomic_DNA"/>
</dbReference>
<proteinExistence type="inferred from homology"/>
<evidence type="ECO:0000259" key="5">
    <source>
        <dbReference type="PROSITE" id="PS50931"/>
    </source>
</evidence>
<keyword evidence="3" id="KW-0238">DNA-binding</keyword>
<dbReference type="Pfam" id="PF03466">
    <property type="entry name" value="LysR_substrate"/>
    <property type="match status" value="1"/>
</dbReference>
<gene>
    <name evidence="6" type="primary">pcaQ</name>
    <name evidence="6" type="ORF">ACFPPC_12245</name>
</gene>
<dbReference type="InterPro" id="IPR005119">
    <property type="entry name" value="LysR_subst-bd"/>
</dbReference>